<evidence type="ECO:0000256" key="3">
    <source>
        <dbReference type="ARBA" id="ARBA00022982"/>
    </source>
</evidence>
<keyword evidence="5" id="KW-0676">Redox-active center</keyword>
<dbReference type="GO" id="GO:0015035">
    <property type="term" value="F:protein-disulfide reductase activity"/>
    <property type="evidence" value="ECO:0007669"/>
    <property type="project" value="InterPro"/>
</dbReference>
<dbReference type="FunFam" id="3.40.30.10:FF:000001">
    <property type="entry name" value="Thioredoxin"/>
    <property type="match status" value="1"/>
</dbReference>
<sequence length="181" mass="20460">MAMPMALSNAVNPVLCSSKLLHSAIDNNAQVSSSAVLWSSWRGSRQCCPITLRHAVVSCRPRVLRRHPHLRVQAAKQTFSSFDDMLQKSDQPVLVDFYATWCGPCQYMVPILEDVGHRLKDKIRVVKIDTEKYPNVASRYGVQALPTFILFRDGQPFDRLEGAIPANQLIERIEKLLQLSK</sequence>
<accession>D5A9T5</accession>
<keyword evidence="2" id="KW-0809">Transit peptide</keyword>
<feature type="domain" description="Thioredoxin" evidence="6">
    <location>
        <begin position="61"/>
        <end position="178"/>
    </location>
</feature>
<reference evidence="7" key="1">
    <citation type="submission" date="2010-04" db="EMBL/GenBank/DDBJ databases">
        <authorList>
            <person name="Reid K.E."/>
            <person name="Liao N."/>
            <person name="Chan S."/>
            <person name="Docking R."/>
            <person name="Taylor G."/>
            <person name="Moore R."/>
            <person name="Mayo M."/>
            <person name="Munro S."/>
            <person name="King J."/>
            <person name="Yanchuk A."/>
            <person name="Holt R."/>
            <person name="Jones S."/>
            <person name="Marra M."/>
            <person name="Ritland C.E."/>
            <person name="Ritland K."/>
            <person name="Bohlmann J."/>
        </authorList>
    </citation>
    <scope>NUCLEOTIDE SEQUENCE</scope>
    <source>
        <tissue evidence="7">Bud</tissue>
    </source>
</reference>
<proteinExistence type="evidence at transcript level"/>
<dbReference type="PANTHER" id="PTHR45663">
    <property type="entry name" value="GEO12009P1"/>
    <property type="match status" value="1"/>
</dbReference>
<dbReference type="InterPro" id="IPR017937">
    <property type="entry name" value="Thioredoxin_CS"/>
</dbReference>
<dbReference type="EMBL" id="BT122958">
    <property type="protein sequence ID" value="ADE76304.1"/>
    <property type="molecule type" value="mRNA"/>
</dbReference>
<dbReference type="PROSITE" id="PS51352">
    <property type="entry name" value="THIOREDOXIN_2"/>
    <property type="match status" value="1"/>
</dbReference>
<dbReference type="GO" id="GO:0005737">
    <property type="term" value="C:cytoplasm"/>
    <property type="evidence" value="ECO:0007669"/>
    <property type="project" value="TreeGrafter"/>
</dbReference>
<dbReference type="PANTHER" id="PTHR45663:SF15">
    <property type="entry name" value="THIOREDOXIN Y1, CHLOROPLASTIC"/>
    <property type="match status" value="1"/>
</dbReference>
<evidence type="ECO:0000259" key="6">
    <source>
        <dbReference type="PROSITE" id="PS51352"/>
    </source>
</evidence>
<dbReference type="CDD" id="cd02947">
    <property type="entry name" value="TRX_family"/>
    <property type="match status" value="1"/>
</dbReference>
<dbReference type="OMA" id="HAANDIC"/>
<dbReference type="Gene3D" id="3.40.30.10">
    <property type="entry name" value="Glutaredoxin"/>
    <property type="match status" value="1"/>
</dbReference>
<dbReference type="InterPro" id="IPR013766">
    <property type="entry name" value="Thioredoxin_domain"/>
</dbReference>
<dbReference type="Pfam" id="PF00085">
    <property type="entry name" value="Thioredoxin"/>
    <property type="match status" value="1"/>
</dbReference>
<dbReference type="PROSITE" id="PS00194">
    <property type="entry name" value="THIOREDOXIN_1"/>
    <property type="match status" value="1"/>
</dbReference>
<evidence type="ECO:0000256" key="2">
    <source>
        <dbReference type="ARBA" id="ARBA00022946"/>
    </source>
</evidence>
<evidence type="ECO:0000256" key="5">
    <source>
        <dbReference type="ARBA" id="ARBA00023284"/>
    </source>
</evidence>
<evidence type="ECO:0000313" key="7">
    <source>
        <dbReference type="EMBL" id="ADE76304.1"/>
    </source>
</evidence>
<dbReference type="PRINTS" id="PR00421">
    <property type="entry name" value="THIOREDOXIN"/>
</dbReference>
<dbReference type="SUPFAM" id="SSF52833">
    <property type="entry name" value="Thioredoxin-like"/>
    <property type="match status" value="1"/>
</dbReference>
<dbReference type="InterPro" id="IPR036249">
    <property type="entry name" value="Thioredoxin-like_sf"/>
</dbReference>
<evidence type="ECO:0000256" key="4">
    <source>
        <dbReference type="ARBA" id="ARBA00023157"/>
    </source>
</evidence>
<evidence type="ECO:0000256" key="1">
    <source>
        <dbReference type="ARBA" id="ARBA00022448"/>
    </source>
</evidence>
<dbReference type="NCBIfam" id="TIGR01068">
    <property type="entry name" value="thioredoxin"/>
    <property type="match status" value="1"/>
</dbReference>
<keyword evidence="4" id="KW-1015">Disulfide bond</keyword>
<name>D5A9T5_PICSI</name>
<keyword evidence="3" id="KW-0249">Electron transport</keyword>
<dbReference type="AlphaFoldDB" id="D5A9T5"/>
<dbReference type="InterPro" id="IPR005746">
    <property type="entry name" value="Thioredoxin"/>
</dbReference>
<protein>
    <recommendedName>
        <fullName evidence="6">Thioredoxin domain-containing protein</fullName>
    </recommendedName>
</protein>
<keyword evidence="1" id="KW-0813">Transport</keyword>
<organism evidence="7">
    <name type="scientific">Picea sitchensis</name>
    <name type="common">Sitka spruce</name>
    <name type="synonym">Pinus sitchensis</name>
    <dbReference type="NCBI Taxonomy" id="3332"/>
    <lineage>
        <taxon>Eukaryota</taxon>
        <taxon>Viridiplantae</taxon>
        <taxon>Streptophyta</taxon>
        <taxon>Embryophyta</taxon>
        <taxon>Tracheophyta</taxon>
        <taxon>Spermatophyta</taxon>
        <taxon>Pinopsida</taxon>
        <taxon>Pinidae</taxon>
        <taxon>Conifers I</taxon>
        <taxon>Pinales</taxon>
        <taxon>Pinaceae</taxon>
        <taxon>Picea</taxon>
    </lineage>
</organism>